<keyword evidence="1" id="KW-0175">Coiled coil</keyword>
<dbReference type="AlphaFoldDB" id="A0A0B6XXQ8"/>
<sequence>NFIRKIDNDIQILISRKQNDISKKPFNDNNEKFEILHAKLLEKIVDQEQKLKKEIQHVQEEIISEFQCQNCKTEIANFSQTRRQEELFMLQGSLIQDCHNKSQLNLQQRYNESSVKLD</sequence>
<dbReference type="EMBL" id="HACG01001195">
    <property type="protein sequence ID" value="CEK48060.1"/>
    <property type="molecule type" value="Transcribed_RNA"/>
</dbReference>
<reference evidence="2" key="1">
    <citation type="submission" date="2014-12" db="EMBL/GenBank/DDBJ databases">
        <title>Insight into the proteome of Arion vulgaris.</title>
        <authorList>
            <person name="Aradska J."/>
            <person name="Bulat T."/>
            <person name="Smidak R."/>
            <person name="Sarate P."/>
            <person name="Gangsoo J."/>
            <person name="Sialana F."/>
            <person name="Bilban M."/>
            <person name="Lubec G."/>
        </authorList>
    </citation>
    <scope>NUCLEOTIDE SEQUENCE</scope>
    <source>
        <tissue evidence="2">Skin</tissue>
    </source>
</reference>
<evidence type="ECO:0000313" key="2">
    <source>
        <dbReference type="EMBL" id="CEK48060.1"/>
    </source>
</evidence>
<proteinExistence type="predicted"/>
<evidence type="ECO:0000256" key="1">
    <source>
        <dbReference type="SAM" id="Coils"/>
    </source>
</evidence>
<protein>
    <submittedName>
        <fullName evidence="2">Uncharacterized protein</fullName>
    </submittedName>
</protein>
<name>A0A0B6XXQ8_9EUPU</name>
<feature type="non-terminal residue" evidence="2">
    <location>
        <position position="1"/>
    </location>
</feature>
<gene>
    <name evidence="2" type="primary">ORF3001</name>
</gene>
<feature type="non-terminal residue" evidence="2">
    <location>
        <position position="118"/>
    </location>
</feature>
<organism evidence="2">
    <name type="scientific">Arion vulgaris</name>
    <dbReference type="NCBI Taxonomy" id="1028688"/>
    <lineage>
        <taxon>Eukaryota</taxon>
        <taxon>Metazoa</taxon>
        <taxon>Spiralia</taxon>
        <taxon>Lophotrochozoa</taxon>
        <taxon>Mollusca</taxon>
        <taxon>Gastropoda</taxon>
        <taxon>Heterobranchia</taxon>
        <taxon>Euthyneura</taxon>
        <taxon>Panpulmonata</taxon>
        <taxon>Eupulmonata</taxon>
        <taxon>Stylommatophora</taxon>
        <taxon>Helicina</taxon>
        <taxon>Arionoidea</taxon>
        <taxon>Arionidae</taxon>
        <taxon>Arion</taxon>
    </lineage>
</organism>
<accession>A0A0B6XXQ8</accession>
<feature type="coiled-coil region" evidence="1">
    <location>
        <begin position="30"/>
        <end position="61"/>
    </location>
</feature>